<keyword evidence="3" id="KW-0012">Acyltransferase</keyword>
<dbReference type="RefSeq" id="WP_345242450.1">
    <property type="nucleotide sequence ID" value="NZ_BAABHD010000022.1"/>
</dbReference>
<dbReference type="Proteomes" id="UP001501175">
    <property type="component" value="Unassembled WGS sequence"/>
</dbReference>
<proteinExistence type="predicted"/>
<dbReference type="InterPro" id="IPR051159">
    <property type="entry name" value="Hexapeptide_acetyltransf"/>
</dbReference>
<dbReference type="Gene3D" id="2.160.10.10">
    <property type="entry name" value="Hexapeptide repeat proteins"/>
    <property type="match status" value="1"/>
</dbReference>
<accession>A0ABP8MQN2</accession>
<organism evidence="4 5">
    <name type="scientific">Nibrella saemangeumensis</name>
    <dbReference type="NCBI Taxonomy" id="1084526"/>
    <lineage>
        <taxon>Bacteria</taxon>
        <taxon>Pseudomonadati</taxon>
        <taxon>Bacteroidota</taxon>
        <taxon>Cytophagia</taxon>
        <taxon>Cytophagales</taxon>
        <taxon>Spirosomataceae</taxon>
        <taxon>Nibrella</taxon>
    </lineage>
</organism>
<evidence type="ECO:0000256" key="2">
    <source>
        <dbReference type="ARBA" id="ARBA00022737"/>
    </source>
</evidence>
<evidence type="ECO:0008006" key="6">
    <source>
        <dbReference type="Google" id="ProtNLM"/>
    </source>
</evidence>
<dbReference type="CDD" id="cd04647">
    <property type="entry name" value="LbH_MAT_like"/>
    <property type="match status" value="1"/>
</dbReference>
<keyword evidence="5" id="KW-1185">Reference proteome</keyword>
<evidence type="ECO:0000256" key="1">
    <source>
        <dbReference type="ARBA" id="ARBA00022679"/>
    </source>
</evidence>
<name>A0ABP8MQN2_9BACT</name>
<comment type="caution">
    <text evidence="4">The sequence shown here is derived from an EMBL/GenBank/DDBJ whole genome shotgun (WGS) entry which is preliminary data.</text>
</comment>
<sequence>MKVFSIAQIFFKDLQSILKKRPKGRTLADGKFILYKNAVAEIHETAKITFENGRLYFNKPWIKGDPFPSLIGVSEGATLQVKEDFVIYSGAQIYVCPNATLILGSGYISNNLHLSCFSRIEIGYNVAISTNVTIRDSDNHFINTPGHIINQPIKIGNKVWIGMNVTILKGVEIGDGAVIAAGAVVNKSIPAGCLAGGVPAKVIKENVEWY</sequence>
<evidence type="ECO:0000313" key="5">
    <source>
        <dbReference type="Proteomes" id="UP001501175"/>
    </source>
</evidence>
<reference evidence="5" key="1">
    <citation type="journal article" date="2019" name="Int. J. Syst. Evol. Microbiol.">
        <title>The Global Catalogue of Microorganisms (GCM) 10K type strain sequencing project: providing services to taxonomists for standard genome sequencing and annotation.</title>
        <authorList>
            <consortium name="The Broad Institute Genomics Platform"/>
            <consortium name="The Broad Institute Genome Sequencing Center for Infectious Disease"/>
            <person name="Wu L."/>
            <person name="Ma J."/>
        </authorList>
    </citation>
    <scope>NUCLEOTIDE SEQUENCE [LARGE SCALE GENOMIC DNA]</scope>
    <source>
        <strain evidence="5">JCM 17927</strain>
    </source>
</reference>
<dbReference type="Pfam" id="PF00132">
    <property type="entry name" value="Hexapep"/>
    <property type="match status" value="1"/>
</dbReference>
<dbReference type="PANTHER" id="PTHR23416">
    <property type="entry name" value="SIALIC ACID SYNTHASE-RELATED"/>
    <property type="match status" value="1"/>
</dbReference>
<dbReference type="InterPro" id="IPR011004">
    <property type="entry name" value="Trimer_LpxA-like_sf"/>
</dbReference>
<keyword evidence="2" id="KW-0677">Repeat</keyword>
<keyword evidence="1" id="KW-0808">Transferase</keyword>
<dbReference type="EMBL" id="BAABHD010000022">
    <property type="protein sequence ID" value="GAA4452722.1"/>
    <property type="molecule type" value="Genomic_DNA"/>
</dbReference>
<dbReference type="InterPro" id="IPR018357">
    <property type="entry name" value="Hexapep_transf_CS"/>
</dbReference>
<dbReference type="InterPro" id="IPR001451">
    <property type="entry name" value="Hexapep"/>
</dbReference>
<evidence type="ECO:0000256" key="3">
    <source>
        <dbReference type="ARBA" id="ARBA00023315"/>
    </source>
</evidence>
<evidence type="ECO:0000313" key="4">
    <source>
        <dbReference type="EMBL" id="GAA4452722.1"/>
    </source>
</evidence>
<protein>
    <recommendedName>
        <fullName evidence="6">Acyltransferase</fullName>
    </recommendedName>
</protein>
<dbReference type="PROSITE" id="PS00101">
    <property type="entry name" value="HEXAPEP_TRANSFERASES"/>
    <property type="match status" value="1"/>
</dbReference>
<dbReference type="SUPFAM" id="SSF51161">
    <property type="entry name" value="Trimeric LpxA-like enzymes"/>
    <property type="match status" value="1"/>
</dbReference>
<gene>
    <name evidence="4" type="ORF">GCM10023189_16590</name>
</gene>